<dbReference type="GO" id="GO:0005524">
    <property type="term" value="F:ATP binding"/>
    <property type="evidence" value="ECO:0007669"/>
    <property type="project" value="UniProtKB-UniRule"/>
</dbReference>
<dbReference type="InterPro" id="IPR027483">
    <property type="entry name" value="PInositol-4-P-4/5-kinase_C_sf"/>
</dbReference>
<evidence type="ECO:0000259" key="2">
    <source>
        <dbReference type="PROSITE" id="PS51455"/>
    </source>
</evidence>
<keyword evidence="1" id="KW-0808">Transferase</keyword>
<dbReference type="CDD" id="cd00139">
    <property type="entry name" value="PIPKc"/>
    <property type="match status" value="1"/>
</dbReference>
<dbReference type="AlphaFoldDB" id="A0A836GK50"/>
<dbReference type="OrthoDB" id="20783at2759"/>
<sequence length="456" mass="51380">MGQVFGAATSGRGLTALQVAAALRVTVAAQLKRSEAAASTPLAVRRTLSGLAAHSSTFAPGDFSAQQQLTVLSTDSKGKQVKVHVTEYAPKVFSFLRQVEGVADSQFAEEWSLPEDRLKMEMGEGRSQALFLKSKTMSFMCKTIAVEEVHVLMRVLRDYAQHIATHPSTLLMRFYMLLRVSVLNEEGYILCFNDVFGAASVLHEKWDIKGRIPKPGKYQHYPHLIRRAYEPEPFLIETPKSLDLLVQPATGSSQQRHNREDAFVVRGVEDAQRLPTLHDKDLTRLFWLPHLTRKRLVEQLLSDYDFLSNAGLMDYSLLIGVAYQENKRSRSGRRYIIENMRMSAPPGVASASPRAELRPASLAQAIPRSEKSTRMVTLPEFANGVHSLNDQEIYYVGIIDMLTTYTIKKKSANFFKSFLWEQKTLSTIPPGRYARRITAFTQFIFPDVVEGRPHVE</sequence>
<gene>
    <name evidence="3" type="ORF">CUR178_00035</name>
</gene>
<evidence type="ECO:0000256" key="1">
    <source>
        <dbReference type="PROSITE-ProRule" id="PRU00781"/>
    </source>
</evidence>
<dbReference type="Pfam" id="PF01504">
    <property type="entry name" value="PIP5K"/>
    <property type="match status" value="1"/>
</dbReference>
<dbReference type="KEGG" id="lenr:94167339"/>
<keyword evidence="1" id="KW-0067">ATP-binding</keyword>
<dbReference type="InterPro" id="IPR002498">
    <property type="entry name" value="PInositol-4-P-4/5-kinase_core"/>
</dbReference>
<dbReference type="GO" id="GO:0005886">
    <property type="term" value="C:plasma membrane"/>
    <property type="evidence" value="ECO:0007669"/>
    <property type="project" value="TreeGrafter"/>
</dbReference>
<accession>A0A836GK50</accession>
<dbReference type="PROSITE" id="PS51455">
    <property type="entry name" value="PIPK"/>
    <property type="match status" value="1"/>
</dbReference>
<dbReference type="PANTHER" id="PTHR23086:SF144">
    <property type="entry name" value="5-KINASE, PUTATIVE-RELATED"/>
    <property type="match status" value="1"/>
</dbReference>
<dbReference type="SMART" id="SM00330">
    <property type="entry name" value="PIPKc"/>
    <property type="match status" value="1"/>
</dbReference>
<dbReference type="Proteomes" id="UP000674179">
    <property type="component" value="Chromosome 36"/>
</dbReference>
<dbReference type="EMBL" id="JAFHKP010000036">
    <property type="protein sequence ID" value="KAG5465333.1"/>
    <property type="molecule type" value="Genomic_DNA"/>
</dbReference>
<dbReference type="PANTHER" id="PTHR23086">
    <property type="entry name" value="PHOSPHATIDYLINOSITOL-4-PHOSPHATE 5-KINASE"/>
    <property type="match status" value="1"/>
</dbReference>
<reference evidence="3 4" key="1">
    <citation type="submission" date="2021-02" db="EMBL/GenBank/DDBJ databases">
        <title>Leishmania (Mundinia) enrietti genome sequencing and assembly.</title>
        <authorList>
            <person name="Almutairi H."/>
            <person name="Gatherer D."/>
        </authorList>
    </citation>
    <scope>NUCLEOTIDE SEQUENCE [LARGE SCALE GENOMIC DNA]</scope>
    <source>
        <strain evidence="3">CUR178</strain>
    </source>
</reference>
<evidence type="ECO:0000313" key="4">
    <source>
        <dbReference type="Proteomes" id="UP000674179"/>
    </source>
</evidence>
<dbReference type="GO" id="GO:0016308">
    <property type="term" value="F:1-phosphatidylinositol-4-phosphate 5-kinase activity"/>
    <property type="evidence" value="ECO:0007669"/>
    <property type="project" value="TreeGrafter"/>
</dbReference>
<dbReference type="GeneID" id="94167339"/>
<keyword evidence="1" id="KW-0547">Nucleotide-binding</keyword>
<keyword evidence="4" id="KW-1185">Reference proteome</keyword>
<dbReference type="Gene3D" id="3.30.810.10">
    <property type="entry name" value="2-Layer Sandwich"/>
    <property type="match status" value="1"/>
</dbReference>
<dbReference type="Gene3D" id="3.30.800.10">
    <property type="entry name" value="Phosphatidylinositol Phosphate Kinase II Beta"/>
    <property type="match status" value="1"/>
</dbReference>
<name>A0A836GK50_LEIEN</name>
<feature type="domain" description="PIPK" evidence="2">
    <location>
        <begin position="28"/>
        <end position="445"/>
    </location>
</feature>
<proteinExistence type="predicted"/>
<dbReference type="GO" id="GO:0046854">
    <property type="term" value="P:phosphatidylinositol phosphate biosynthetic process"/>
    <property type="evidence" value="ECO:0007669"/>
    <property type="project" value="TreeGrafter"/>
</dbReference>
<dbReference type="RefSeq" id="XP_067687932.1">
    <property type="nucleotide sequence ID" value="XM_067831829.1"/>
</dbReference>
<dbReference type="InterPro" id="IPR027484">
    <property type="entry name" value="PInositol-4-P-5-kinase_N"/>
</dbReference>
<organism evidence="3 4">
    <name type="scientific">Leishmania enriettii</name>
    <dbReference type="NCBI Taxonomy" id="5663"/>
    <lineage>
        <taxon>Eukaryota</taxon>
        <taxon>Discoba</taxon>
        <taxon>Euglenozoa</taxon>
        <taxon>Kinetoplastea</taxon>
        <taxon>Metakinetoplastina</taxon>
        <taxon>Trypanosomatida</taxon>
        <taxon>Trypanosomatidae</taxon>
        <taxon>Leishmaniinae</taxon>
        <taxon>Leishmania</taxon>
    </lineage>
</organism>
<dbReference type="SUPFAM" id="SSF56104">
    <property type="entry name" value="SAICAR synthase-like"/>
    <property type="match status" value="1"/>
</dbReference>
<evidence type="ECO:0000313" key="3">
    <source>
        <dbReference type="EMBL" id="KAG5465333.1"/>
    </source>
</evidence>
<comment type="caution">
    <text evidence="3">The sequence shown here is derived from an EMBL/GenBank/DDBJ whole genome shotgun (WGS) entry which is preliminary data.</text>
</comment>
<keyword evidence="1" id="KW-0418">Kinase</keyword>
<dbReference type="InterPro" id="IPR023610">
    <property type="entry name" value="PInositol-4/5-P-5/4-kinase"/>
</dbReference>
<protein>
    <recommendedName>
        <fullName evidence="2">PIPK domain-containing protein</fullName>
    </recommendedName>
</protein>